<evidence type="ECO:0000313" key="28">
    <source>
        <dbReference type="Proteomes" id="UP000034842"/>
    </source>
</evidence>
<dbReference type="EMBL" id="JJQM01000032">
    <property type="protein sequence ID" value="KKH57709.1"/>
    <property type="molecule type" value="Genomic_DNA"/>
</dbReference>
<dbReference type="Pfam" id="PF11867">
    <property type="entry name" value="T1RH-like_C"/>
    <property type="match status" value="1"/>
</dbReference>
<evidence type="ECO:0000313" key="15">
    <source>
        <dbReference type="EMBL" id="KKH99641.1"/>
    </source>
</evidence>
<evidence type="ECO:0000313" key="27">
    <source>
        <dbReference type="Proteomes" id="UP000034758"/>
    </source>
</evidence>
<dbReference type="Proteomes" id="UP000034232">
    <property type="component" value="Unassembled WGS sequence"/>
</dbReference>
<dbReference type="EMBL" id="JJQZ01000011">
    <property type="protein sequence ID" value="KKH99641.1"/>
    <property type="molecule type" value="Genomic_DNA"/>
</dbReference>
<dbReference type="PANTHER" id="PTHR30195:SF15">
    <property type="entry name" value="TYPE I RESTRICTION ENZYME HINDI ENDONUCLEASE SUBUNIT"/>
    <property type="match status" value="1"/>
</dbReference>
<dbReference type="PANTHER" id="PTHR30195">
    <property type="entry name" value="TYPE I SITE-SPECIFIC DEOXYRIBONUCLEASE PROTEIN SUBUNIT M AND R"/>
    <property type="match status" value="1"/>
</dbReference>
<dbReference type="Proteomes" id="UP000033864">
    <property type="component" value="Unassembled WGS sequence"/>
</dbReference>
<evidence type="ECO:0000313" key="9">
    <source>
        <dbReference type="EMBL" id="KKH66916.1"/>
    </source>
</evidence>
<dbReference type="Proteomes" id="UP000034142">
    <property type="component" value="Unassembled WGS sequence"/>
</dbReference>
<feature type="domain" description="Type I restriction enzyme HindI endonuclease subunit-like C-terminal" evidence="2">
    <location>
        <begin position="1"/>
        <end position="211"/>
    </location>
</feature>
<dbReference type="EMBL" id="JJOR01000170">
    <property type="protein sequence ID" value="KKF98697.1"/>
    <property type="molecule type" value="Genomic_DNA"/>
</dbReference>
<evidence type="ECO:0000313" key="29">
    <source>
        <dbReference type="Proteomes" id="UP000034872"/>
    </source>
</evidence>
<evidence type="ECO:0000313" key="8">
    <source>
        <dbReference type="EMBL" id="KKH62879.1"/>
    </source>
</evidence>
<evidence type="ECO:0000313" key="18">
    <source>
        <dbReference type="Proteomes" id="UP000033814"/>
    </source>
</evidence>
<dbReference type="EMBL" id="JJQS01000006">
    <property type="protein sequence ID" value="KKH78784.1"/>
    <property type="molecule type" value="Genomic_DNA"/>
</dbReference>
<evidence type="ECO:0000313" key="17">
    <source>
        <dbReference type="EMBL" id="KKI04904.1"/>
    </source>
</evidence>
<evidence type="ECO:0000313" key="3">
    <source>
        <dbReference type="EMBL" id="KKF98697.1"/>
    </source>
</evidence>
<evidence type="ECO:0000313" key="19">
    <source>
        <dbReference type="Proteomes" id="UP000033864"/>
    </source>
</evidence>
<evidence type="ECO:0000313" key="12">
    <source>
        <dbReference type="EMBL" id="KKH78784.1"/>
    </source>
</evidence>
<dbReference type="GO" id="GO:0009307">
    <property type="term" value="P:DNA restriction-modification system"/>
    <property type="evidence" value="ECO:0007669"/>
    <property type="project" value="UniProtKB-KW"/>
</dbReference>
<dbReference type="Proteomes" id="UP000034040">
    <property type="component" value="Unassembled WGS sequence"/>
</dbReference>
<evidence type="ECO:0000313" key="14">
    <source>
        <dbReference type="EMBL" id="KKH87167.1"/>
    </source>
</evidence>
<dbReference type="EMBL" id="JJQV01000002">
    <property type="protein sequence ID" value="KKH87167.1"/>
    <property type="molecule type" value="Genomic_DNA"/>
</dbReference>
<dbReference type="EMBL" id="JJQH01000056">
    <property type="protein sequence ID" value="KKH42581.1"/>
    <property type="molecule type" value="Genomic_DNA"/>
</dbReference>
<dbReference type="Proteomes" id="UP000034021">
    <property type="component" value="Unassembled WGS sequence"/>
</dbReference>
<dbReference type="EMBL" id="JJRB01000140">
    <property type="protein sequence ID" value="KKI00577.1"/>
    <property type="molecule type" value="Genomic_DNA"/>
</dbReference>
<dbReference type="Proteomes" id="UP000034547">
    <property type="component" value="Unassembled WGS sequence"/>
</dbReference>
<evidence type="ECO:0000313" key="13">
    <source>
        <dbReference type="EMBL" id="KKH85495.1"/>
    </source>
</evidence>
<dbReference type="Proteomes" id="UP000033885">
    <property type="component" value="Unassembled WGS sequence"/>
</dbReference>
<dbReference type="InterPro" id="IPR051268">
    <property type="entry name" value="Type-I_R_enzyme_R_subunit"/>
</dbReference>
<dbReference type="EMBL" id="JJQT01000134">
    <property type="protein sequence ID" value="KKH77902.1"/>
    <property type="molecule type" value="Genomic_DNA"/>
</dbReference>
<evidence type="ECO:0000313" key="7">
    <source>
        <dbReference type="EMBL" id="KKH57709.1"/>
    </source>
</evidence>
<proteinExistence type="predicted"/>
<evidence type="ECO:0000313" key="10">
    <source>
        <dbReference type="EMBL" id="KKH74158.1"/>
    </source>
</evidence>
<dbReference type="InterPro" id="IPR021810">
    <property type="entry name" value="T1RH-like_C"/>
</dbReference>
<evidence type="ECO:0000313" key="30">
    <source>
        <dbReference type="Proteomes" id="UP000034925"/>
    </source>
</evidence>
<dbReference type="EMBL" id="JJQP01000119">
    <property type="protein sequence ID" value="KKH66916.1"/>
    <property type="molecule type" value="Genomic_DNA"/>
</dbReference>
<organism evidence="12 22">
    <name type="scientific">Methanosarcina mazei</name>
    <name type="common">Methanosarcina frisia</name>
    <dbReference type="NCBI Taxonomy" id="2209"/>
    <lineage>
        <taxon>Archaea</taxon>
        <taxon>Methanobacteriati</taxon>
        <taxon>Methanobacteriota</taxon>
        <taxon>Stenosarchaea group</taxon>
        <taxon>Methanomicrobia</taxon>
        <taxon>Methanosarcinales</taxon>
        <taxon>Methanosarcinaceae</taxon>
        <taxon>Methanosarcina</taxon>
    </lineage>
</organism>
<accession>A0A0F8T0K0</accession>
<evidence type="ECO:0000259" key="2">
    <source>
        <dbReference type="Pfam" id="PF11867"/>
    </source>
</evidence>
<dbReference type="AlphaFoldDB" id="A0A0F8T0K0"/>
<evidence type="ECO:0000313" key="22">
    <source>
        <dbReference type="Proteomes" id="UP000034040"/>
    </source>
</evidence>
<dbReference type="EMBL" id="JJQG01000141">
    <property type="protein sequence ID" value="KKH35187.1"/>
    <property type="molecule type" value="Genomic_DNA"/>
</dbReference>
<dbReference type="EMBL" id="JJQW01000112">
    <property type="protein sequence ID" value="KKH85495.1"/>
    <property type="molecule type" value="Genomic_DNA"/>
</dbReference>
<dbReference type="EMBL" id="JJQJ01000137">
    <property type="protein sequence ID" value="KKH47591.1"/>
    <property type="molecule type" value="Genomic_DNA"/>
</dbReference>
<evidence type="ECO:0000313" key="23">
    <source>
        <dbReference type="Proteomes" id="UP000034142"/>
    </source>
</evidence>
<evidence type="ECO:0000313" key="21">
    <source>
        <dbReference type="Proteomes" id="UP000034021"/>
    </source>
</evidence>
<reference evidence="18 19" key="1">
    <citation type="journal article" date="2015" name="ISME J.">
        <title>Genomic and phenotypic differentiation among Methanosarcina mazei populations from Columbia River sediment.</title>
        <authorList>
            <person name="Youngblut N.D."/>
            <person name="Wirth J.S."/>
            <person name="Henriksen J.R."/>
            <person name="Smith M."/>
            <person name="Simon H."/>
            <person name="Metcalf W.W."/>
            <person name="Whitaker R.J."/>
        </authorList>
    </citation>
    <scope>NUCLEOTIDE SEQUENCE [LARGE SCALE GENOMIC DNA]</scope>
    <source>
        <strain evidence="4 27">1.H.A.1A.1</strain>
        <strain evidence="5 21">1.H.A.1A.3</strain>
        <strain evidence="6 19">1.H.A.1A.6</strain>
        <strain evidence="7 24">1.H.A.2.3</strain>
        <strain evidence="8 26">1.H.A.2.7</strain>
        <strain evidence="9">1.H.A.2.8</strain>
        <strain evidence="10 30">1.H.M.1A.1</strain>
        <strain evidence="12 22">1.H.M.1A.2</strain>
        <strain evidence="11 28">1.H.M.1A.3</strain>
        <strain evidence="14 18">1.H.M.2.2</strain>
        <strain evidence="13 31">1.H.M.2.3</strain>
        <strain evidence="15 29">1.H.T.2.1</strain>
        <strain evidence="17 20">1.H.T.2.3</strain>
        <strain evidence="16 25">1.H.T.2.5</strain>
        <strain evidence="3 23">2.F.A.2.3</strain>
    </source>
</reference>
<dbReference type="PATRIC" id="fig|2209.51.peg.1465"/>
<evidence type="ECO:0000313" key="5">
    <source>
        <dbReference type="EMBL" id="KKH42581.1"/>
    </source>
</evidence>
<evidence type="ECO:0000313" key="24">
    <source>
        <dbReference type="Proteomes" id="UP000034232"/>
    </source>
</evidence>
<dbReference type="Proteomes" id="UP000034842">
    <property type="component" value="Unassembled WGS sequence"/>
</dbReference>
<evidence type="ECO:0000256" key="1">
    <source>
        <dbReference type="ARBA" id="ARBA00022747"/>
    </source>
</evidence>
<comment type="caution">
    <text evidence="12">The sequence shown here is derived from an EMBL/GenBank/DDBJ whole genome shotgun (WGS) entry which is preliminary data.</text>
</comment>
<dbReference type="Proteomes" id="UP000034925">
    <property type="component" value="Unassembled WGS sequence"/>
</dbReference>
<evidence type="ECO:0000313" key="6">
    <source>
        <dbReference type="EMBL" id="KKH47591.1"/>
    </source>
</evidence>
<dbReference type="Proteomes" id="UP000033814">
    <property type="component" value="Unassembled WGS sequence"/>
</dbReference>
<dbReference type="Proteomes" id="UP000034758">
    <property type="component" value="Unassembled WGS sequence"/>
</dbReference>
<evidence type="ECO:0000313" key="16">
    <source>
        <dbReference type="EMBL" id="KKI00577.1"/>
    </source>
</evidence>
<evidence type="ECO:0000313" key="11">
    <source>
        <dbReference type="EMBL" id="KKH77902.1"/>
    </source>
</evidence>
<evidence type="ECO:0000313" key="4">
    <source>
        <dbReference type="EMBL" id="KKH35187.1"/>
    </source>
</evidence>
<dbReference type="EMBL" id="JJRA01000047">
    <property type="protein sequence ID" value="KKI04904.1"/>
    <property type="molecule type" value="Genomic_DNA"/>
</dbReference>
<evidence type="ECO:0000313" key="25">
    <source>
        <dbReference type="Proteomes" id="UP000034547"/>
    </source>
</evidence>
<dbReference type="Proteomes" id="UP000034692">
    <property type="component" value="Unassembled WGS sequence"/>
</dbReference>
<dbReference type="Proteomes" id="UP000034937">
    <property type="component" value="Unassembled WGS sequence"/>
</dbReference>
<dbReference type="EMBL" id="JJQR01000098">
    <property type="protein sequence ID" value="KKH74158.1"/>
    <property type="molecule type" value="Genomic_DNA"/>
</dbReference>
<protein>
    <recommendedName>
        <fullName evidence="2">Type I restriction enzyme HindI endonuclease subunit-like C-terminal domain-containing protein</fullName>
    </recommendedName>
</protein>
<dbReference type="EMBL" id="JJQO01000217">
    <property type="protein sequence ID" value="KKH62879.1"/>
    <property type="molecule type" value="Genomic_DNA"/>
</dbReference>
<name>A0A0F8T0K0_METMZ</name>
<sequence length="215" mass="24728">MNSALKQILDNAVIAEGVVDVFQLAGLEKPDIGLLSDEFLEDVRQMPYRNLAVELLEKLLKDNIKSKTSNNVVQEKKYSDRLEETLRKYNNRAIETAQVIEELIQMAKEFQEALKRNDELGLQPDEVAFYDALANNESAVRELGDEILKKIAVEITEKLRKSTTVDWQVRESVRARLRILVRRTLQRYKYPPDKAPEAIELVLKQAEALSNSWTN</sequence>
<keyword evidence="1" id="KW-0680">Restriction system</keyword>
<gene>
    <name evidence="3" type="ORF">DU31_04905</name>
    <name evidence="5" type="ORF">DU50_06690</name>
    <name evidence="4" type="ORF">DU54_01885</name>
    <name evidence="9" type="ORF">DU73_07775</name>
    <name evidence="8" type="ORF">DU75_06420</name>
    <name evidence="7" type="ORF">DU76_16240</name>
    <name evidence="12" type="ORF">DU77_06880</name>
    <name evidence="11" type="ORF">DU78_07330</name>
    <name evidence="17" type="ORF">DU81_06335</name>
    <name evidence="14" type="ORF">DU82_07415</name>
    <name evidence="16" type="ORF">DU83_05920</name>
    <name evidence="15" type="ORF">DU84_07675</name>
    <name evidence="6" type="ORF">DU85_04080</name>
    <name evidence="10" type="ORF">DU86_06985</name>
    <name evidence="13" type="ORF">DU88_04580</name>
</gene>
<evidence type="ECO:0000313" key="20">
    <source>
        <dbReference type="Proteomes" id="UP000033885"/>
    </source>
</evidence>
<evidence type="ECO:0000313" key="31">
    <source>
        <dbReference type="Proteomes" id="UP000034937"/>
    </source>
</evidence>
<evidence type="ECO:0000313" key="26">
    <source>
        <dbReference type="Proteomes" id="UP000034692"/>
    </source>
</evidence>
<dbReference type="Proteomes" id="UP000034872">
    <property type="component" value="Unassembled WGS sequence"/>
</dbReference>